<dbReference type="Pfam" id="PF22518">
    <property type="entry name" value="DUF6997"/>
    <property type="match status" value="1"/>
</dbReference>
<evidence type="ECO:0000259" key="3">
    <source>
        <dbReference type="Pfam" id="PF23871"/>
    </source>
</evidence>
<dbReference type="Pfam" id="PF23871">
    <property type="entry name" value="DUF7226"/>
    <property type="match status" value="1"/>
</dbReference>
<protein>
    <recommendedName>
        <fullName evidence="6">Transcriptional regulator</fullName>
    </recommendedName>
</protein>
<evidence type="ECO:0000313" key="5">
    <source>
        <dbReference type="Proteomes" id="UP000721861"/>
    </source>
</evidence>
<evidence type="ECO:0000313" key="4">
    <source>
        <dbReference type="EMBL" id="MBS2212608.1"/>
    </source>
</evidence>
<proteinExistence type="predicted"/>
<comment type="caution">
    <text evidence="4">The sequence shown here is derived from an EMBL/GenBank/DDBJ whole genome shotgun (WGS) entry which is preliminary data.</text>
</comment>
<feature type="domain" description="DUF6996" evidence="1">
    <location>
        <begin position="8"/>
        <end position="76"/>
    </location>
</feature>
<dbReference type="InterPro" id="IPR054266">
    <property type="entry name" value="DUF6997"/>
</dbReference>
<evidence type="ECO:0008006" key="6">
    <source>
        <dbReference type="Google" id="ProtNLM"/>
    </source>
</evidence>
<dbReference type="InterPro" id="IPR054265">
    <property type="entry name" value="DUF6996"/>
</dbReference>
<dbReference type="Proteomes" id="UP000721861">
    <property type="component" value="Unassembled WGS sequence"/>
</dbReference>
<feature type="domain" description="DUF7226" evidence="3">
    <location>
        <begin position="285"/>
        <end position="425"/>
    </location>
</feature>
<dbReference type="Pfam" id="PF22515">
    <property type="entry name" value="DUF6996"/>
    <property type="match status" value="1"/>
</dbReference>
<dbReference type="InterPro" id="IPR055650">
    <property type="entry name" value="DUF7226"/>
</dbReference>
<reference evidence="4 5" key="1">
    <citation type="journal article" date="2014" name="Int. J. Syst. Evol. Microbiol.">
        <title>Carboxylicivirga gen. nov. in the family Marinilabiliaceae with two novel species, Carboxylicivirga mesophila sp. nov. and Carboxylicivirga taeanensis sp. nov., and reclassification of Cytophaga fermentans as Saccharicrinis fermentans gen. nov., comb. nov.</title>
        <authorList>
            <person name="Yang S.H."/>
            <person name="Seo H.S."/>
            <person name="Woo J.H."/>
            <person name="Oh H.M."/>
            <person name="Jang H."/>
            <person name="Lee J.H."/>
            <person name="Kim S.J."/>
            <person name="Kwon K.K."/>
        </authorList>
    </citation>
    <scope>NUCLEOTIDE SEQUENCE [LARGE SCALE GENOMIC DNA]</scope>
    <source>
        <strain evidence="4 5">JCM 18290</strain>
    </source>
</reference>
<dbReference type="EMBL" id="JAGUCN010000016">
    <property type="protein sequence ID" value="MBS2212608.1"/>
    <property type="molecule type" value="Genomic_DNA"/>
</dbReference>
<evidence type="ECO:0000259" key="2">
    <source>
        <dbReference type="Pfam" id="PF22518"/>
    </source>
</evidence>
<gene>
    <name evidence="4" type="ORF">KEM09_14415</name>
</gene>
<sequence length="427" mass="49323">MSKLSKNDQAWNSLFYELDILQHIKQAGYFEISSSVINRYREARLMTKFDYSSQLPEIFKKHQLGILPNSRGTYIISDFTIFHAFKGHHPPIVNVAFPNHIESIDYNNITSESTAINCAFIAGILTDFTGETQLYPTINGRMGSSVFNFNISTTSGSISMSVNNAQLEIDAGYEGKEAIYLIEAKNVLSDDFLIRQLYYPFRLWSGQSRKRIHPIFLTYTNGLFHLREYTFDKADDYNSIRQVKEKRYAFTGEAIDIESIRNIIRNNPCVIEPSVPFPQANSFERLINLCELLHIHGSLKHTFITDNYAFDARQTNYYTDAGRYLGVIGKQKINGDVEFFLTATGEKLFDAPIARRTRQFIELILSHTVFKEVFKAYLQQRQMPCKDEIVSIMQSSQLYNINSEATYYRRASTIAQWVNWMLEQIES</sequence>
<organism evidence="4 5">
    <name type="scientific">Carboxylicivirga mesophila</name>
    <dbReference type="NCBI Taxonomy" id="1166478"/>
    <lineage>
        <taxon>Bacteria</taxon>
        <taxon>Pseudomonadati</taxon>
        <taxon>Bacteroidota</taxon>
        <taxon>Bacteroidia</taxon>
        <taxon>Marinilabiliales</taxon>
        <taxon>Marinilabiliaceae</taxon>
        <taxon>Carboxylicivirga</taxon>
    </lineage>
</organism>
<name>A0ABS5KC40_9BACT</name>
<feature type="domain" description="DUF6997" evidence="2">
    <location>
        <begin position="78"/>
        <end position="248"/>
    </location>
</feature>
<evidence type="ECO:0000259" key="1">
    <source>
        <dbReference type="Pfam" id="PF22515"/>
    </source>
</evidence>
<keyword evidence="5" id="KW-1185">Reference proteome</keyword>
<dbReference type="RefSeq" id="WP_212229349.1">
    <property type="nucleotide sequence ID" value="NZ_JAGUCN010000016.1"/>
</dbReference>
<accession>A0ABS5KC40</accession>